<keyword evidence="2" id="KW-1185">Reference proteome</keyword>
<reference evidence="1 2" key="1">
    <citation type="journal article" date="2013" name="Genome Announc.">
        <title>Genome of the haloarchaeon Natronomonas moolapensis, a neutrophilic member of a previously haloalkaliphilic genus.</title>
        <authorList>
            <person name="Dyall-Smith M.L."/>
            <person name="Pfeiffer F."/>
            <person name="Oberwinkler T."/>
            <person name="Klee K."/>
            <person name="Rampp M."/>
            <person name="Palm P."/>
            <person name="Gross K."/>
            <person name="Schuster S.C."/>
            <person name="Oesterhelt D."/>
        </authorList>
    </citation>
    <scope>NUCLEOTIDE SEQUENCE [LARGE SCALE GENOMIC DNA]</scope>
    <source>
        <strain evidence="2">DSM 18674 / JCM 14361 / 8.8.11</strain>
    </source>
</reference>
<gene>
    <name evidence="1" type="ordered locus">Nmlp_3384</name>
</gene>
<dbReference type="KEGG" id="nmo:Nmlp_3384"/>
<dbReference type="RefSeq" id="WP_015410254.1">
    <property type="nucleotide sequence ID" value="NC_020388.1"/>
</dbReference>
<name>M1Y4Q9_NATM8</name>
<evidence type="ECO:0000313" key="2">
    <source>
        <dbReference type="Proteomes" id="UP000011867"/>
    </source>
</evidence>
<protein>
    <submittedName>
        <fullName evidence="1">Uncharacterized protein</fullName>
    </submittedName>
</protein>
<dbReference type="EMBL" id="HF582854">
    <property type="protein sequence ID" value="CCQ37513.1"/>
    <property type="molecule type" value="Genomic_DNA"/>
</dbReference>
<dbReference type="Proteomes" id="UP000011867">
    <property type="component" value="Chromosome"/>
</dbReference>
<evidence type="ECO:0000313" key="1">
    <source>
        <dbReference type="EMBL" id="CCQ37513.1"/>
    </source>
</evidence>
<accession>M1Y4Q9</accession>
<dbReference type="AlphaFoldDB" id="M1Y4Q9"/>
<sequence length="126" mass="14534">MSDDDPTFSIPQRPIRRYRRHGGVEYEGETVFTLRPERDSGERSLTALAESVLERGPYRYGDWFDLPMPVYLAHDDGTGDTFRVAIRDGTIKLYVLPDTDPPGLRAFYNRLTRRSESSWTVTCRSD</sequence>
<proteinExistence type="predicted"/>
<dbReference type="eggNOG" id="arCOG06209">
    <property type="taxonomic scope" value="Archaea"/>
</dbReference>
<dbReference type="GeneID" id="14651855"/>
<dbReference type="HOGENOM" id="CLU_2021435_0_0_2"/>
<organism evidence="1 2">
    <name type="scientific">Natronomonas moolapensis (strain DSM 18674 / CECT 7526 / JCM 14361 / 8.8.11)</name>
    <dbReference type="NCBI Taxonomy" id="268739"/>
    <lineage>
        <taxon>Archaea</taxon>
        <taxon>Methanobacteriati</taxon>
        <taxon>Methanobacteriota</taxon>
        <taxon>Stenosarchaea group</taxon>
        <taxon>Halobacteria</taxon>
        <taxon>Halobacteriales</taxon>
        <taxon>Natronomonadaceae</taxon>
        <taxon>Natronomonas</taxon>
    </lineage>
</organism>
<dbReference type="OrthoDB" id="209683at2157"/>